<sequence>MGLLVLELYWCVAFCGERLTWNKMNKFQRRTHKTDGQRKRKREKKHKGERIQRIQMERSRGKKRIKKGRATGGIITGVKMEIKEKRDEDIKKTCRRRNERKQGRLYTLGRGVQRENRRKRSKKLGRGEGDGKRKSKDKVEIAEGKRFMEWIEENGWKVLKGNKLGDEEGEWTYIGSREETEYQRCDPVPFAVHFRILFGSFSRPEPPGIDGIKQTLSEFKSDLSTSLPAFLEQTSHHWNANFSLFRDTLNQRNRLGCDDTVPNYLSNSAAPRRDGILQIRPQGKQDRNSFGQALACGNSNKRDRNDP</sequence>
<keyword evidence="5" id="KW-1185">Reference proteome</keyword>
<evidence type="ECO:0000313" key="5">
    <source>
        <dbReference type="Proteomes" id="UP000719412"/>
    </source>
</evidence>
<feature type="compositionally biased region" description="Basic residues" evidence="1">
    <location>
        <begin position="28"/>
        <end position="48"/>
    </location>
</feature>
<feature type="region of interest" description="Disordered" evidence="1">
    <location>
        <begin position="280"/>
        <end position="307"/>
    </location>
</feature>
<dbReference type="EMBL" id="JABDTM020030654">
    <property type="protein sequence ID" value="KAH0807363.1"/>
    <property type="molecule type" value="Genomic_DNA"/>
</dbReference>
<gene>
    <name evidence="4" type="ORF">GEV33_015427</name>
    <name evidence="3" type="ORF">GEV33_015428</name>
</gene>
<feature type="signal peptide" evidence="2">
    <location>
        <begin position="1"/>
        <end position="15"/>
    </location>
</feature>
<feature type="region of interest" description="Disordered" evidence="1">
    <location>
        <begin position="28"/>
        <end position="52"/>
    </location>
</feature>
<name>A0A8J6H4X4_TENMO</name>
<dbReference type="Proteomes" id="UP000719412">
    <property type="component" value="Unassembled WGS sequence"/>
</dbReference>
<evidence type="ECO:0000313" key="3">
    <source>
        <dbReference type="EMBL" id="KAH0807363.1"/>
    </source>
</evidence>
<reference evidence="3" key="2">
    <citation type="submission" date="2021-08" db="EMBL/GenBank/DDBJ databases">
        <authorList>
            <person name="Eriksson T."/>
        </authorList>
    </citation>
    <scope>NUCLEOTIDE SEQUENCE</scope>
    <source>
        <strain evidence="3">Stoneville</strain>
        <tissue evidence="3">Whole head</tissue>
    </source>
</reference>
<feature type="region of interest" description="Disordered" evidence="1">
    <location>
        <begin position="102"/>
        <end position="137"/>
    </location>
</feature>
<keyword evidence="2" id="KW-0732">Signal</keyword>
<accession>A0A8J6H4X4</accession>
<feature type="chain" id="PRO_5036271989" evidence="2">
    <location>
        <begin position="16"/>
        <end position="307"/>
    </location>
</feature>
<evidence type="ECO:0000313" key="4">
    <source>
        <dbReference type="EMBL" id="KAH0807364.1"/>
    </source>
</evidence>
<dbReference type="AlphaFoldDB" id="A0A8J6H4X4"/>
<proteinExistence type="predicted"/>
<reference evidence="3" key="1">
    <citation type="journal article" date="2020" name="J Insects Food Feed">
        <title>The yellow mealworm (Tenebrio molitor) genome: a resource for the emerging insects as food and feed industry.</title>
        <authorList>
            <person name="Eriksson T."/>
            <person name="Andere A."/>
            <person name="Kelstrup H."/>
            <person name="Emery V."/>
            <person name="Picard C."/>
        </authorList>
    </citation>
    <scope>NUCLEOTIDE SEQUENCE</scope>
    <source>
        <strain evidence="3">Stoneville</strain>
        <tissue evidence="3">Whole head</tissue>
    </source>
</reference>
<comment type="caution">
    <text evidence="3">The sequence shown here is derived from an EMBL/GenBank/DDBJ whole genome shotgun (WGS) entry which is preliminary data.</text>
</comment>
<dbReference type="EMBL" id="JABDTM020030650">
    <property type="protein sequence ID" value="KAH0807364.1"/>
    <property type="molecule type" value="Genomic_DNA"/>
</dbReference>
<evidence type="ECO:0000256" key="1">
    <source>
        <dbReference type="SAM" id="MobiDB-lite"/>
    </source>
</evidence>
<feature type="compositionally biased region" description="Basic and acidic residues" evidence="1">
    <location>
        <begin position="125"/>
        <end position="137"/>
    </location>
</feature>
<evidence type="ECO:0000256" key="2">
    <source>
        <dbReference type="SAM" id="SignalP"/>
    </source>
</evidence>
<organism evidence="3 5">
    <name type="scientific">Tenebrio molitor</name>
    <name type="common">Yellow mealworm beetle</name>
    <dbReference type="NCBI Taxonomy" id="7067"/>
    <lineage>
        <taxon>Eukaryota</taxon>
        <taxon>Metazoa</taxon>
        <taxon>Ecdysozoa</taxon>
        <taxon>Arthropoda</taxon>
        <taxon>Hexapoda</taxon>
        <taxon>Insecta</taxon>
        <taxon>Pterygota</taxon>
        <taxon>Neoptera</taxon>
        <taxon>Endopterygota</taxon>
        <taxon>Coleoptera</taxon>
        <taxon>Polyphaga</taxon>
        <taxon>Cucujiformia</taxon>
        <taxon>Tenebrionidae</taxon>
        <taxon>Tenebrio</taxon>
    </lineage>
</organism>
<protein>
    <submittedName>
        <fullName evidence="3">Uncharacterized protein</fullName>
    </submittedName>
</protein>